<organism evidence="3 4">
    <name type="scientific">Croceicoccus mobilis</name>
    <dbReference type="NCBI Taxonomy" id="1703339"/>
    <lineage>
        <taxon>Bacteria</taxon>
        <taxon>Pseudomonadati</taxon>
        <taxon>Pseudomonadota</taxon>
        <taxon>Alphaproteobacteria</taxon>
        <taxon>Sphingomonadales</taxon>
        <taxon>Erythrobacteraceae</taxon>
        <taxon>Croceicoccus</taxon>
    </lineage>
</organism>
<dbReference type="RefSeq" id="WP_082922148.1">
    <property type="nucleotide sequence ID" value="NZ_BMIP01000003.1"/>
</dbReference>
<dbReference type="NCBIfam" id="TIGR00051">
    <property type="entry name" value="YbgC/FadM family acyl-CoA thioesterase"/>
    <property type="match status" value="1"/>
</dbReference>
<comment type="caution">
    <text evidence="3">The sequence shown here is derived from an EMBL/GenBank/DDBJ whole genome shotgun (WGS) entry which is preliminary data.</text>
</comment>
<dbReference type="PANTHER" id="PTHR31793:SF37">
    <property type="entry name" value="ACYL-COA THIOESTER HYDROLASE YBGC"/>
    <property type="match status" value="1"/>
</dbReference>
<sequence length="172" mass="18781">MSPDEPSPLAPTDDLPRPAGGSILRGVHYYAVRAYFEDTDLSGVVYHANYLRWFERARSDLLRLLDIDQRAAHEAGEGAYAVTDLNIRYAAPAKLDDEVLIETRSVQIGKASCRLNQRAFRDGGLLAEMDVRVGFVSPDGRPRRQPAAWVDAFNTLSSAAGHDAPATAIGKA</sequence>
<dbReference type="OrthoDB" id="9808429at2"/>
<dbReference type="SUPFAM" id="SSF54637">
    <property type="entry name" value="Thioesterase/thiol ester dehydrase-isomerase"/>
    <property type="match status" value="1"/>
</dbReference>
<dbReference type="Proteomes" id="UP000612349">
    <property type="component" value="Unassembled WGS sequence"/>
</dbReference>
<evidence type="ECO:0000313" key="4">
    <source>
        <dbReference type="Proteomes" id="UP000612349"/>
    </source>
</evidence>
<dbReference type="AlphaFoldDB" id="A0A916YZ65"/>
<proteinExistence type="inferred from homology"/>
<evidence type="ECO:0000256" key="2">
    <source>
        <dbReference type="ARBA" id="ARBA00022801"/>
    </source>
</evidence>
<keyword evidence="4" id="KW-1185">Reference proteome</keyword>
<dbReference type="Pfam" id="PF13279">
    <property type="entry name" value="4HBT_2"/>
    <property type="match status" value="1"/>
</dbReference>
<dbReference type="GO" id="GO:0047617">
    <property type="term" value="F:fatty acyl-CoA hydrolase activity"/>
    <property type="evidence" value="ECO:0007669"/>
    <property type="project" value="TreeGrafter"/>
</dbReference>
<dbReference type="InterPro" id="IPR006684">
    <property type="entry name" value="YbgC/YbaW"/>
</dbReference>
<dbReference type="InterPro" id="IPR029069">
    <property type="entry name" value="HotDog_dom_sf"/>
</dbReference>
<dbReference type="Gene3D" id="3.10.129.10">
    <property type="entry name" value="Hotdog Thioesterase"/>
    <property type="match status" value="1"/>
</dbReference>
<dbReference type="PANTHER" id="PTHR31793">
    <property type="entry name" value="4-HYDROXYBENZOYL-COA THIOESTERASE FAMILY MEMBER"/>
    <property type="match status" value="1"/>
</dbReference>
<protein>
    <submittedName>
        <fullName evidence="3">Tol-pal system-associated acyl-CoA thioesterase</fullName>
    </submittedName>
</protein>
<evidence type="ECO:0000256" key="1">
    <source>
        <dbReference type="ARBA" id="ARBA00005953"/>
    </source>
</evidence>
<gene>
    <name evidence="3" type="ORF">GCM10010990_17240</name>
</gene>
<dbReference type="CDD" id="cd00586">
    <property type="entry name" value="4HBT"/>
    <property type="match status" value="1"/>
</dbReference>
<keyword evidence="2" id="KW-0378">Hydrolase</keyword>
<reference evidence="3" key="2">
    <citation type="submission" date="2020-09" db="EMBL/GenBank/DDBJ databases">
        <authorList>
            <person name="Sun Q."/>
            <person name="Zhou Y."/>
        </authorList>
    </citation>
    <scope>NUCLEOTIDE SEQUENCE</scope>
    <source>
        <strain evidence="3">CGMCC 1.15360</strain>
    </source>
</reference>
<evidence type="ECO:0000313" key="3">
    <source>
        <dbReference type="EMBL" id="GGD68276.1"/>
    </source>
</evidence>
<name>A0A916YZ65_9SPHN</name>
<reference evidence="3" key="1">
    <citation type="journal article" date="2014" name="Int. J. Syst. Evol. Microbiol.">
        <title>Complete genome sequence of Corynebacterium casei LMG S-19264T (=DSM 44701T), isolated from a smear-ripened cheese.</title>
        <authorList>
            <consortium name="US DOE Joint Genome Institute (JGI-PGF)"/>
            <person name="Walter F."/>
            <person name="Albersmeier A."/>
            <person name="Kalinowski J."/>
            <person name="Ruckert C."/>
        </authorList>
    </citation>
    <scope>NUCLEOTIDE SEQUENCE</scope>
    <source>
        <strain evidence="3">CGMCC 1.15360</strain>
    </source>
</reference>
<comment type="similarity">
    <text evidence="1">Belongs to the 4-hydroxybenzoyl-CoA thioesterase family.</text>
</comment>
<accession>A0A916YZ65</accession>
<dbReference type="InterPro" id="IPR050563">
    <property type="entry name" value="4-hydroxybenzoyl-CoA_TE"/>
</dbReference>
<dbReference type="EMBL" id="BMIP01000003">
    <property type="protein sequence ID" value="GGD68276.1"/>
    <property type="molecule type" value="Genomic_DNA"/>
</dbReference>